<accession>A0A074W7N7</accession>
<protein>
    <submittedName>
        <fullName evidence="1">Uncharacterized protein</fullName>
    </submittedName>
</protein>
<dbReference type="GeneID" id="63913704"/>
<gene>
    <name evidence="1" type="ORF">M437DRAFT_41166</name>
</gene>
<evidence type="ECO:0000313" key="2">
    <source>
        <dbReference type="Proteomes" id="UP000030672"/>
    </source>
</evidence>
<organism evidence="1 2">
    <name type="scientific">Aureobasidium melanogenum (strain CBS 110374)</name>
    <name type="common">Aureobasidium pullulans var. melanogenum</name>
    <dbReference type="NCBI Taxonomy" id="1043003"/>
    <lineage>
        <taxon>Eukaryota</taxon>
        <taxon>Fungi</taxon>
        <taxon>Dikarya</taxon>
        <taxon>Ascomycota</taxon>
        <taxon>Pezizomycotina</taxon>
        <taxon>Dothideomycetes</taxon>
        <taxon>Dothideomycetidae</taxon>
        <taxon>Dothideales</taxon>
        <taxon>Saccotheciaceae</taxon>
        <taxon>Aureobasidium</taxon>
    </lineage>
</organism>
<evidence type="ECO:0000313" key="1">
    <source>
        <dbReference type="EMBL" id="KEQ65927.1"/>
    </source>
</evidence>
<keyword evidence="2" id="KW-1185">Reference proteome</keyword>
<name>A0A074W7N7_AURM1</name>
<sequence length="195" mass="23369">MFAHLVNHVFPPSAHTYLSSRTFFACHVRALTAEAYRSLSPEAQREYQEKYSQYYRGRYNNDPAYREAEKLRKKLSYSAQKNDPNVVRRYKLHNWVHGHPHVCEDLPWKTHRPVLYNMMTEHYCYGCDVTRIHGQRLWWSLIGNREDSQSWLCHGCYARSGWTDIMPKGYEDIRTWKDLAKRKRQLDQVRSEGQI</sequence>
<dbReference type="RefSeq" id="XP_040882950.1">
    <property type="nucleotide sequence ID" value="XM_041020331.1"/>
</dbReference>
<proteinExistence type="predicted"/>
<dbReference type="EMBL" id="KL584826">
    <property type="protein sequence ID" value="KEQ65927.1"/>
    <property type="molecule type" value="Genomic_DNA"/>
</dbReference>
<dbReference type="Proteomes" id="UP000030672">
    <property type="component" value="Unassembled WGS sequence"/>
</dbReference>
<reference evidence="1 2" key="1">
    <citation type="journal article" date="2014" name="BMC Genomics">
        <title>Genome sequencing of four Aureobasidium pullulans varieties: biotechnological potential, stress tolerance, and description of new species.</title>
        <authorList>
            <person name="Gostin Ar C."/>
            <person name="Ohm R.A."/>
            <person name="Kogej T."/>
            <person name="Sonjak S."/>
            <person name="Turk M."/>
            <person name="Zajc J."/>
            <person name="Zalar P."/>
            <person name="Grube M."/>
            <person name="Sun H."/>
            <person name="Han J."/>
            <person name="Sharma A."/>
            <person name="Chiniquy J."/>
            <person name="Ngan C.Y."/>
            <person name="Lipzen A."/>
            <person name="Barry K."/>
            <person name="Grigoriev I.V."/>
            <person name="Gunde-Cimerman N."/>
        </authorList>
    </citation>
    <scope>NUCLEOTIDE SEQUENCE [LARGE SCALE GENOMIC DNA]</scope>
    <source>
        <strain evidence="1 2">CBS 110374</strain>
    </source>
</reference>
<dbReference type="HOGENOM" id="CLU_096851_0_0_1"/>
<dbReference type="AlphaFoldDB" id="A0A074W7N7"/>